<name>N1WH28_9LEPT</name>
<proteinExistence type="predicted"/>
<accession>N1WH28</accession>
<dbReference type="EMBL" id="AOHC02000012">
    <property type="protein sequence ID" value="EMY79561.1"/>
    <property type="molecule type" value="Genomic_DNA"/>
</dbReference>
<evidence type="ECO:0000313" key="1">
    <source>
        <dbReference type="EMBL" id="EMY79561.1"/>
    </source>
</evidence>
<gene>
    <name evidence="1" type="ORF">LEP1GSC060_2312</name>
</gene>
<sequence length="63" mass="6806">MIVGIPNRILSCDNSKLLPANFNKEDSRGCVARILNLLAAFKCKVLFLSGTPEIPQIDSSSVS</sequence>
<dbReference type="AlphaFoldDB" id="N1WH28"/>
<reference evidence="1" key="1">
    <citation type="submission" date="2013-03" db="EMBL/GenBank/DDBJ databases">
        <authorList>
            <person name="Harkins D.M."/>
            <person name="Durkin A.S."/>
            <person name="Brinkac L.M."/>
            <person name="Haft D.H."/>
            <person name="Selengut J.D."/>
            <person name="Sanka R."/>
            <person name="DePew J."/>
            <person name="Purushe J."/>
            <person name="Hartskeerl R.A."/>
            <person name="Ahmed A."/>
            <person name="van der Linden H."/>
            <person name="Goris M.G.A."/>
            <person name="Vinetz J.M."/>
            <person name="Sutton G.G."/>
            <person name="Nierman W.C."/>
            <person name="Fouts D.E."/>
        </authorList>
    </citation>
    <scope>NUCLEOTIDE SEQUENCE [LARGE SCALE GENOMIC DNA]</scope>
    <source>
        <strain evidence="1">ICFT</strain>
    </source>
</reference>
<protein>
    <submittedName>
        <fullName evidence="1">Uncharacterized protein</fullName>
    </submittedName>
</protein>
<keyword evidence="2" id="KW-1185">Reference proteome</keyword>
<organism evidence="1 2">
    <name type="scientific">Leptospira weilii serovar Ranarum str. ICFT</name>
    <dbReference type="NCBI Taxonomy" id="1218598"/>
    <lineage>
        <taxon>Bacteria</taxon>
        <taxon>Pseudomonadati</taxon>
        <taxon>Spirochaetota</taxon>
        <taxon>Spirochaetia</taxon>
        <taxon>Leptospirales</taxon>
        <taxon>Leptospiraceae</taxon>
        <taxon>Leptospira</taxon>
    </lineage>
</organism>
<evidence type="ECO:0000313" key="2">
    <source>
        <dbReference type="Proteomes" id="UP000012313"/>
    </source>
</evidence>
<dbReference type="Proteomes" id="UP000012313">
    <property type="component" value="Unassembled WGS sequence"/>
</dbReference>
<dbReference type="STRING" id="1218598.LEP1GSC060_2312"/>
<comment type="caution">
    <text evidence="1">The sequence shown here is derived from an EMBL/GenBank/DDBJ whole genome shotgun (WGS) entry which is preliminary data.</text>
</comment>